<dbReference type="PANTHER" id="PTHR43537:SF24">
    <property type="entry name" value="GLUCONATE OPERON TRANSCRIPTIONAL REPRESSOR"/>
    <property type="match status" value="1"/>
</dbReference>
<feature type="domain" description="HTH gntR-type" evidence="4">
    <location>
        <begin position="9"/>
        <end position="76"/>
    </location>
</feature>
<dbReference type="GO" id="GO:0003700">
    <property type="term" value="F:DNA-binding transcription factor activity"/>
    <property type="evidence" value="ECO:0007669"/>
    <property type="project" value="InterPro"/>
</dbReference>
<keyword evidence="2" id="KW-0238">DNA-binding</keyword>
<dbReference type="SMART" id="SM00895">
    <property type="entry name" value="FCD"/>
    <property type="match status" value="1"/>
</dbReference>
<dbReference type="Proteomes" id="UP000323380">
    <property type="component" value="Unassembled WGS sequence"/>
</dbReference>
<evidence type="ECO:0000256" key="1">
    <source>
        <dbReference type="ARBA" id="ARBA00023015"/>
    </source>
</evidence>
<dbReference type="RefSeq" id="WP_083980846.1">
    <property type="nucleotide sequence ID" value="NZ_VSFG01000001.1"/>
</dbReference>
<dbReference type="GO" id="GO:0003677">
    <property type="term" value="F:DNA binding"/>
    <property type="evidence" value="ECO:0007669"/>
    <property type="project" value="UniProtKB-KW"/>
</dbReference>
<dbReference type="CDD" id="cd07377">
    <property type="entry name" value="WHTH_GntR"/>
    <property type="match status" value="1"/>
</dbReference>
<evidence type="ECO:0000256" key="3">
    <source>
        <dbReference type="ARBA" id="ARBA00023163"/>
    </source>
</evidence>
<protein>
    <submittedName>
        <fullName evidence="5">GntR family transcriptional regulator</fullName>
    </submittedName>
</protein>
<dbReference type="InterPro" id="IPR011711">
    <property type="entry name" value="GntR_C"/>
</dbReference>
<dbReference type="InterPro" id="IPR036388">
    <property type="entry name" value="WH-like_DNA-bd_sf"/>
</dbReference>
<accession>A0A5D0NT22</accession>
<dbReference type="AlphaFoldDB" id="A0A5D0NT22"/>
<dbReference type="EMBL" id="VSFG01000001">
    <property type="protein sequence ID" value="TYB47840.1"/>
    <property type="molecule type" value="Genomic_DNA"/>
</dbReference>
<dbReference type="SUPFAM" id="SSF48008">
    <property type="entry name" value="GntR ligand-binding domain-like"/>
    <property type="match status" value="1"/>
</dbReference>
<dbReference type="Pfam" id="PF00392">
    <property type="entry name" value="GntR"/>
    <property type="match status" value="1"/>
</dbReference>
<dbReference type="Gene3D" id="1.20.120.530">
    <property type="entry name" value="GntR ligand-binding domain-like"/>
    <property type="match status" value="1"/>
</dbReference>
<dbReference type="InterPro" id="IPR036390">
    <property type="entry name" value="WH_DNA-bd_sf"/>
</dbReference>
<dbReference type="InterPro" id="IPR008920">
    <property type="entry name" value="TF_FadR/GntR_C"/>
</dbReference>
<dbReference type="PANTHER" id="PTHR43537">
    <property type="entry name" value="TRANSCRIPTIONAL REGULATOR, GNTR FAMILY"/>
    <property type="match status" value="1"/>
</dbReference>
<name>A0A5D0NT22_9ACTN</name>
<keyword evidence="6" id="KW-1185">Reference proteome</keyword>
<dbReference type="PROSITE" id="PS50949">
    <property type="entry name" value="HTH_GNTR"/>
    <property type="match status" value="1"/>
</dbReference>
<gene>
    <name evidence="5" type="ORF">FXF69_00865</name>
</gene>
<evidence type="ECO:0000259" key="4">
    <source>
        <dbReference type="PROSITE" id="PS50949"/>
    </source>
</evidence>
<dbReference type="Gene3D" id="1.10.10.10">
    <property type="entry name" value="Winged helix-like DNA-binding domain superfamily/Winged helix DNA-binding domain"/>
    <property type="match status" value="1"/>
</dbReference>
<evidence type="ECO:0000313" key="5">
    <source>
        <dbReference type="EMBL" id="TYB47840.1"/>
    </source>
</evidence>
<dbReference type="STRING" id="1220554.GCA_001552135_03739"/>
<comment type="caution">
    <text evidence="5">The sequence shown here is derived from an EMBL/GenBank/DDBJ whole genome shotgun (WGS) entry which is preliminary data.</text>
</comment>
<dbReference type="SUPFAM" id="SSF46785">
    <property type="entry name" value="Winged helix' DNA-binding domain"/>
    <property type="match status" value="1"/>
</dbReference>
<dbReference type="InterPro" id="IPR000524">
    <property type="entry name" value="Tscrpt_reg_HTH_GntR"/>
</dbReference>
<keyword evidence="1" id="KW-0805">Transcription regulation</keyword>
<evidence type="ECO:0000313" key="6">
    <source>
        <dbReference type="Proteomes" id="UP000323380"/>
    </source>
</evidence>
<reference evidence="5 6" key="1">
    <citation type="submission" date="2019-08" db="EMBL/GenBank/DDBJ databases">
        <title>Actinomadura sp. nov. CYP1-5 isolated from mountain soil.</title>
        <authorList>
            <person name="Songsumanus A."/>
            <person name="Kuncharoen N."/>
            <person name="Kudo T."/>
            <person name="Yuki M."/>
            <person name="Igarashi Y."/>
            <person name="Tanasupawat S."/>
        </authorList>
    </citation>
    <scope>NUCLEOTIDE SEQUENCE [LARGE SCALE GENOMIC DNA]</scope>
    <source>
        <strain evidence="5 6">JCM 14158</strain>
    </source>
</reference>
<proteinExistence type="predicted"/>
<keyword evidence="3" id="KW-0804">Transcription</keyword>
<evidence type="ECO:0000256" key="2">
    <source>
        <dbReference type="ARBA" id="ARBA00023125"/>
    </source>
</evidence>
<organism evidence="5 6">
    <name type="scientific">Actinomadura chibensis</name>
    <dbReference type="NCBI Taxonomy" id="392828"/>
    <lineage>
        <taxon>Bacteria</taxon>
        <taxon>Bacillati</taxon>
        <taxon>Actinomycetota</taxon>
        <taxon>Actinomycetes</taxon>
        <taxon>Streptosporangiales</taxon>
        <taxon>Thermomonosporaceae</taxon>
        <taxon>Actinomadura</taxon>
    </lineage>
</organism>
<dbReference type="Pfam" id="PF07729">
    <property type="entry name" value="FCD"/>
    <property type="match status" value="1"/>
</dbReference>
<sequence length="224" mass="25002">MATSRKPRGTTVERVVDELRERIQRGEFAAGQRLIETDLTAELNVSRGPLREAFGRLAAEGLVTMEPNRGALVRRLTRRDIEELYDVRRVLEGEAAAVAARRIDEGDHRARLEAALEENARFRESMDLTSYLEHNEEFHNLIMRIAGNDLLASLVGRFRGQALGIQLRNLVTAASSKARVSISDSVDEHEQVAKAILAGDADLAERLMREHVRHTGASLADTQK</sequence>
<dbReference type="SMART" id="SM00345">
    <property type="entry name" value="HTH_GNTR"/>
    <property type="match status" value="1"/>
</dbReference>